<evidence type="ECO:0000313" key="15">
    <source>
        <dbReference type="EMBL" id="MZZ12319.1"/>
    </source>
</evidence>
<evidence type="ECO:0000256" key="12">
    <source>
        <dbReference type="RuleBase" id="RU003784"/>
    </source>
</evidence>
<evidence type="ECO:0000256" key="10">
    <source>
        <dbReference type="HAMAP-Rule" id="MF_00185"/>
    </source>
</evidence>
<feature type="binding site" evidence="10">
    <location>
        <begin position="14"/>
        <end position="19"/>
    </location>
    <ligand>
        <name>substrate</name>
    </ligand>
</feature>
<evidence type="ECO:0000256" key="3">
    <source>
        <dbReference type="ARBA" id="ARBA00005842"/>
    </source>
</evidence>
<evidence type="ECO:0000256" key="6">
    <source>
        <dbReference type="ARBA" id="ARBA00022741"/>
    </source>
</evidence>
<comment type="function">
    <text evidence="2 10 12">Catalyzes the transfer of a dimethylallyl group onto the adenine at position 37 in tRNAs that read codons beginning with uridine, leading to the formation of N6-(dimethylallyl)adenosine (i(6)A).</text>
</comment>
<dbReference type="PANTHER" id="PTHR11088:SF60">
    <property type="entry name" value="TRNA DIMETHYLALLYLTRANSFERASE"/>
    <property type="match status" value="1"/>
</dbReference>
<reference evidence="19" key="3">
    <citation type="submission" date="2017-05" db="EMBL/GenBank/DDBJ databases">
        <authorList>
            <person name="Giani T."/>
            <person name="Arena F."/>
            <person name="Pollini S."/>
            <person name="Di Pilato V."/>
            <person name="D'Andrea M.M."/>
            <person name="Henrici De Angelis L."/>
            <person name="Bassetti M."/>
            <person name="Rossolini G.M."/>
        </authorList>
    </citation>
    <scope>NUCLEOTIDE SEQUENCE [LARGE SCALE GENOMIC DNA]</scope>
    <source>
        <strain evidence="19">S567_C10_BS</strain>
    </source>
</reference>
<reference evidence="18" key="2">
    <citation type="submission" date="2015-06" db="EMBL/GenBank/DDBJ databases">
        <authorList>
            <person name="Radhakrishnan Rajesh"/>
            <person name="Underwood Anthony"/>
            <person name="Al-Shahib Ali"/>
        </authorList>
    </citation>
    <scope>NUCLEOTIDE SEQUENCE [LARGE SCALE GENOMIC DNA]</scope>
    <source>
        <strain evidence="18">P19_London_7_VIM_2_05_10</strain>
    </source>
</reference>
<reference evidence="17 20" key="5">
    <citation type="submission" date="2017-08" db="EMBL/GenBank/DDBJ databases">
        <authorList>
            <person name="Feschi L."/>
            <person name="Jeukens J."/>
            <person name="Emond-Rheault J.-G."/>
            <person name="Kukavica-Ibrulj I."/>
            <person name="Boyle B."/>
            <person name="Levesque R.C."/>
        </authorList>
    </citation>
    <scope>NUCLEOTIDE SEQUENCE [LARGE SCALE GENOMIC DNA]</scope>
    <source>
        <strain evidence="17 20">PA-W36</strain>
    </source>
</reference>
<dbReference type="InterPro" id="IPR027417">
    <property type="entry name" value="P-loop_NTPase"/>
</dbReference>
<evidence type="ECO:0000313" key="14">
    <source>
        <dbReference type="EMBL" id="CRO96579.1"/>
    </source>
</evidence>
<evidence type="ECO:0000256" key="7">
    <source>
        <dbReference type="ARBA" id="ARBA00022840"/>
    </source>
</evidence>
<dbReference type="eggNOG" id="COG0324">
    <property type="taxonomic scope" value="Bacteria"/>
</dbReference>
<dbReference type="Gene3D" id="1.10.20.140">
    <property type="match status" value="1"/>
</dbReference>
<comment type="subunit">
    <text evidence="10">Monomer.</text>
</comment>
<sequence>MSSLPPAIFLMGPTAAGKTDLAMALADALPCELISVDSALIYRGMDIGTAKPSRELLARYPHRLIDIRDPAESYSAAEFRADALAAMAEATARGRIPLLVGGTMLYYKALLEGLADMPGADPEVRAAIEAEAQAEGWEALHRQLAEVDPESAARIHPNDPQRLMRALEVYRLGGVSMSDLRRRQSAEKADFDASGRNQLPYTVAQLAIAPEQRQVLHARIAQRFRQMLEQGFIAEVEALHARSDLHAGLPSIRAVGYRQVWDYLDGKLSYAEMTERGIIATRQLAKRQFTWLRSWSHLHWMDSLAGDNLPRALKYLKTVSILA</sequence>
<dbReference type="NCBIfam" id="TIGR00174">
    <property type="entry name" value="miaA"/>
    <property type="match status" value="1"/>
</dbReference>
<evidence type="ECO:0000256" key="13">
    <source>
        <dbReference type="RuleBase" id="RU003785"/>
    </source>
</evidence>
<comment type="caution">
    <text evidence="10">Lacks conserved residue(s) required for the propagation of feature annotation.</text>
</comment>
<reference evidence="15" key="7">
    <citation type="submission" date="2020-01" db="EMBL/GenBank/DDBJ databases">
        <title>Bacteria Cultured from War Wounds Associated with the Conflict in Eastern Ukraine.</title>
        <authorList>
            <person name="Snesrud E."/>
            <person name="Galac M.R."/>
            <person name="Mc Gann P."/>
            <person name="Valentine K."/>
            <person name="Viacheslav K."/>
        </authorList>
    </citation>
    <scope>NUCLEOTIDE SEQUENCE</scope>
    <source>
        <strain evidence="15">VNMU148</strain>
    </source>
</reference>
<dbReference type="Proteomes" id="UP000194857">
    <property type="component" value="Unassembled WGS sequence"/>
</dbReference>
<dbReference type="Proteomes" id="UP000284767">
    <property type="component" value="Unassembled WGS sequence"/>
</dbReference>
<dbReference type="Gene3D" id="3.40.50.300">
    <property type="entry name" value="P-loop containing nucleotide triphosphate hydrolases"/>
    <property type="match status" value="1"/>
</dbReference>
<dbReference type="EMBL" id="NFFZ01000001">
    <property type="protein sequence ID" value="OTI66035.1"/>
    <property type="molecule type" value="Genomic_DNA"/>
</dbReference>
<evidence type="ECO:0000313" key="18">
    <source>
        <dbReference type="Proteomes" id="UP000045039"/>
    </source>
</evidence>
<comment type="caution">
    <text evidence="15">The sequence shown here is derived from an EMBL/GenBank/DDBJ whole genome shotgun (WGS) entry which is preliminary data.</text>
</comment>
<dbReference type="GO" id="GO:0052381">
    <property type="term" value="F:tRNA dimethylallyltransferase activity"/>
    <property type="evidence" value="ECO:0007669"/>
    <property type="project" value="UniProtKB-UniRule"/>
</dbReference>
<dbReference type="SUPFAM" id="SSF52540">
    <property type="entry name" value="P-loop containing nucleoside triphosphate hydrolases"/>
    <property type="match status" value="1"/>
</dbReference>
<reference evidence="14" key="1">
    <citation type="submission" date="2015-06" db="EMBL/GenBank/DDBJ databases">
        <authorList>
            <person name="Radhakrishnan R."/>
            <person name="Underwood A."/>
            <person name="Al-Shahib A."/>
        </authorList>
    </citation>
    <scope>NUCLEOTIDE SEQUENCE</scope>
    <source>
        <strain evidence="14">P19_London_7_VIM_2_05_10</strain>
    </source>
</reference>
<dbReference type="EMBL" id="WXZT01000004">
    <property type="protein sequence ID" value="MZZ12319.1"/>
    <property type="molecule type" value="Genomic_DNA"/>
</dbReference>
<evidence type="ECO:0000256" key="4">
    <source>
        <dbReference type="ARBA" id="ARBA00022679"/>
    </source>
</evidence>
<feature type="site" description="Interaction with substrate tRNA" evidence="10">
    <location>
        <position position="103"/>
    </location>
</feature>
<dbReference type="EMBL" id="NSNE01000003">
    <property type="protein sequence ID" value="RPM20154.1"/>
    <property type="molecule type" value="Genomic_DNA"/>
</dbReference>
<keyword evidence="4 10" id="KW-0808">Transferase</keyword>
<keyword evidence="6 10" id="KW-0547">Nucleotide-binding</keyword>
<evidence type="ECO:0000256" key="5">
    <source>
        <dbReference type="ARBA" id="ARBA00022694"/>
    </source>
</evidence>
<dbReference type="AlphaFoldDB" id="A0A072ZWL4"/>
<dbReference type="EC" id="2.5.1.75" evidence="10"/>
<evidence type="ECO:0000313" key="21">
    <source>
        <dbReference type="Proteomes" id="UP000644192"/>
    </source>
</evidence>
<evidence type="ECO:0000313" key="19">
    <source>
        <dbReference type="Proteomes" id="UP000194857"/>
    </source>
</evidence>
<organism evidence="15 21">
    <name type="scientific">Pseudomonas aeruginosa</name>
    <dbReference type="NCBI Taxonomy" id="287"/>
    <lineage>
        <taxon>Bacteria</taxon>
        <taxon>Pseudomonadati</taxon>
        <taxon>Pseudomonadota</taxon>
        <taxon>Gammaproteobacteria</taxon>
        <taxon>Pseudomonadales</taxon>
        <taxon>Pseudomonadaceae</taxon>
        <taxon>Pseudomonas</taxon>
    </lineage>
</organism>
<proteinExistence type="inferred from homology"/>
<dbReference type="EMBL" id="CVVU01000201">
    <property type="protein sequence ID" value="CRO96579.1"/>
    <property type="molecule type" value="Genomic_DNA"/>
</dbReference>
<keyword evidence="5 10" id="KW-0819">tRNA processing</keyword>
<comment type="catalytic activity">
    <reaction evidence="9 10 11">
        <text>adenosine(37) in tRNA + dimethylallyl diphosphate = N(6)-dimethylallyladenosine(37) in tRNA + diphosphate</text>
        <dbReference type="Rhea" id="RHEA:26482"/>
        <dbReference type="Rhea" id="RHEA-COMP:10162"/>
        <dbReference type="Rhea" id="RHEA-COMP:10375"/>
        <dbReference type="ChEBI" id="CHEBI:33019"/>
        <dbReference type="ChEBI" id="CHEBI:57623"/>
        <dbReference type="ChEBI" id="CHEBI:74411"/>
        <dbReference type="ChEBI" id="CHEBI:74415"/>
        <dbReference type="EC" id="2.5.1.75"/>
    </reaction>
</comment>
<protein>
    <recommendedName>
        <fullName evidence="10">tRNA dimethylallyltransferase</fullName>
        <ecNumber evidence="10">2.5.1.75</ecNumber>
    </recommendedName>
    <alternativeName>
        <fullName evidence="10">Dimethylallyl diphosphate:tRNA dimethylallyltransferase</fullName>
        <shortName evidence="10">DMAPP:tRNA dimethylallyltransferase</shortName>
        <shortName evidence="10">DMATase</shortName>
    </alternativeName>
    <alternativeName>
        <fullName evidence="10">Isopentenyl-diphosphate:tRNA isopentenyltransferase</fullName>
        <shortName evidence="10">IPP transferase</shortName>
        <shortName evidence="10">IPPT</shortName>
        <shortName evidence="10">IPTase</shortName>
    </alternativeName>
</protein>
<evidence type="ECO:0000313" key="17">
    <source>
        <dbReference type="EMBL" id="RPM20154.1"/>
    </source>
</evidence>
<dbReference type="RefSeq" id="WP_003106415.1">
    <property type="nucleotide sequence ID" value="NZ_AP014839.1"/>
</dbReference>
<evidence type="ECO:0000256" key="9">
    <source>
        <dbReference type="ARBA" id="ARBA00049563"/>
    </source>
</evidence>
<dbReference type="Pfam" id="PF01715">
    <property type="entry name" value="IPPT"/>
    <property type="match status" value="1"/>
</dbReference>
<dbReference type="Proteomes" id="UP000644192">
    <property type="component" value="Unassembled WGS sequence"/>
</dbReference>
<keyword evidence="8 10" id="KW-0460">Magnesium</keyword>
<reference evidence="16" key="4">
    <citation type="submission" date="2017-05" db="EMBL/GenBank/DDBJ databases">
        <authorList>
            <person name="Song R."/>
            <person name="Chenine A.L."/>
            <person name="Ruprecht R.M."/>
        </authorList>
    </citation>
    <scope>NUCLEOTIDE SEQUENCE [LARGE SCALE GENOMIC DNA]</scope>
    <source>
        <strain evidence="16">S567_C10_BS</strain>
    </source>
</reference>
<comment type="similarity">
    <text evidence="3 10 13">Belongs to the IPP transferase family.</text>
</comment>
<dbReference type="Proteomes" id="UP000045039">
    <property type="component" value="Unassembled WGS sequence"/>
</dbReference>
<feature type="region of interest" description="Interaction with substrate tRNA" evidence="10">
    <location>
        <begin position="37"/>
        <end position="40"/>
    </location>
</feature>
<dbReference type="GO" id="GO:0006400">
    <property type="term" value="P:tRNA modification"/>
    <property type="evidence" value="ECO:0007669"/>
    <property type="project" value="TreeGrafter"/>
</dbReference>
<evidence type="ECO:0000256" key="1">
    <source>
        <dbReference type="ARBA" id="ARBA00001946"/>
    </source>
</evidence>
<evidence type="ECO:0000313" key="16">
    <source>
        <dbReference type="EMBL" id="OTI66035.1"/>
    </source>
</evidence>
<keyword evidence="7 10" id="KW-0067">ATP-binding</keyword>
<comment type="cofactor">
    <cofactor evidence="1 10">
        <name>Mg(2+)</name>
        <dbReference type="ChEBI" id="CHEBI:18420"/>
    </cofactor>
</comment>
<dbReference type="PANTHER" id="PTHR11088">
    <property type="entry name" value="TRNA DIMETHYLALLYLTRANSFERASE"/>
    <property type="match status" value="1"/>
</dbReference>
<evidence type="ECO:0000256" key="2">
    <source>
        <dbReference type="ARBA" id="ARBA00003213"/>
    </source>
</evidence>
<feature type="binding site" evidence="10">
    <location>
        <begin position="12"/>
        <end position="19"/>
    </location>
    <ligand>
        <name>ATP</name>
        <dbReference type="ChEBI" id="CHEBI:30616"/>
    </ligand>
</feature>
<evidence type="ECO:0000313" key="20">
    <source>
        <dbReference type="Proteomes" id="UP000284767"/>
    </source>
</evidence>
<accession>A0A072ZWL4</accession>
<feature type="region of interest" description="Interaction with substrate tRNA" evidence="10">
    <location>
        <begin position="161"/>
        <end position="165"/>
    </location>
</feature>
<evidence type="ECO:0000256" key="11">
    <source>
        <dbReference type="RuleBase" id="RU003783"/>
    </source>
</evidence>
<name>A0A072ZWL4_PSEAI</name>
<dbReference type="InterPro" id="IPR039657">
    <property type="entry name" value="Dimethylallyltransferase"/>
</dbReference>
<feature type="site" description="Interaction with substrate tRNA" evidence="10">
    <location>
        <position position="125"/>
    </location>
</feature>
<evidence type="ECO:0000256" key="8">
    <source>
        <dbReference type="ARBA" id="ARBA00022842"/>
    </source>
</evidence>
<dbReference type="GO" id="GO:0005524">
    <property type="term" value="F:ATP binding"/>
    <property type="evidence" value="ECO:0007669"/>
    <property type="project" value="UniProtKB-UniRule"/>
</dbReference>
<dbReference type="FunFam" id="1.10.20.140:FF:000001">
    <property type="entry name" value="tRNA dimethylallyltransferase"/>
    <property type="match status" value="1"/>
</dbReference>
<dbReference type="HAMAP" id="MF_00185">
    <property type="entry name" value="IPP_trans"/>
    <property type="match status" value="1"/>
</dbReference>
<gene>
    <name evidence="10 15" type="primary">miaA</name>
    <name evidence="16" type="ORF">CAZ10_01765</name>
    <name evidence="15" type="ORF">GUL26_08665</name>
    <name evidence="17" type="ORF">IPC1295_07675</name>
    <name evidence="14" type="ORF">PAERUG_P19_London_7_VIM_2_05_10_03004</name>
</gene>
<dbReference type="InterPro" id="IPR018022">
    <property type="entry name" value="IPT"/>
</dbReference>
<reference evidence="17 20" key="6">
    <citation type="submission" date="2019-01" db="EMBL/GenBank/DDBJ databases">
        <title>The Pseudomonas aeruginosa pan-genome provides new insights on its population structure, horizontal gene transfer and pathogenicity.</title>
        <authorList>
            <person name="Freschi L."/>
            <person name="Vincent A.T."/>
            <person name="Jeukens J."/>
            <person name="Emond-Rheault J.-G."/>
            <person name="Kukavica-Ibrulj I."/>
            <person name="Dupont M.-J."/>
            <person name="Charette S.J."/>
            <person name="Boyle B."/>
            <person name="Levesque R.C."/>
        </authorList>
    </citation>
    <scope>NUCLEOTIDE SEQUENCE [LARGE SCALE GENOMIC DNA]</scope>
    <source>
        <strain evidence="17 20">PA-W36</strain>
    </source>
</reference>